<dbReference type="AlphaFoldDB" id="A0A1N7JTL3"/>
<keyword evidence="2" id="KW-1185">Reference proteome</keyword>
<gene>
    <name evidence="1" type="ORF">SAMN05421759_101218</name>
</gene>
<organism evidence="1 2">
    <name type="scientific">Roseivivax lentus</name>
    <dbReference type="NCBI Taxonomy" id="633194"/>
    <lineage>
        <taxon>Bacteria</taxon>
        <taxon>Pseudomonadati</taxon>
        <taxon>Pseudomonadota</taxon>
        <taxon>Alphaproteobacteria</taxon>
        <taxon>Rhodobacterales</taxon>
        <taxon>Roseobacteraceae</taxon>
        <taxon>Roseivivax</taxon>
    </lineage>
</organism>
<dbReference type="EMBL" id="FTOQ01000001">
    <property type="protein sequence ID" value="SIS52702.1"/>
    <property type="molecule type" value="Genomic_DNA"/>
</dbReference>
<name>A0A1N7JTL3_9RHOB</name>
<accession>A0A1N7JTL3</accession>
<evidence type="ECO:0000313" key="2">
    <source>
        <dbReference type="Proteomes" id="UP000186684"/>
    </source>
</evidence>
<evidence type="ECO:0000313" key="1">
    <source>
        <dbReference type="EMBL" id="SIS52702.1"/>
    </source>
</evidence>
<dbReference type="RefSeq" id="WP_076444137.1">
    <property type="nucleotide sequence ID" value="NZ_FTOQ01000001.1"/>
</dbReference>
<proteinExistence type="predicted"/>
<dbReference type="OrthoDB" id="7859692at2"/>
<dbReference type="Proteomes" id="UP000186684">
    <property type="component" value="Unassembled WGS sequence"/>
</dbReference>
<sequence>MPLGILIALVVGGIIGIALLTRALGFGDECRLTSESAARAAFLREFPEVEIHAVTRCADCRAALMETSRGPAIVWAMGADTTARLLGQARLTETETGLDIHLPDITAPRIRLRLSPEERRAWTQLIGFRA</sequence>
<reference evidence="2" key="1">
    <citation type="submission" date="2017-01" db="EMBL/GenBank/DDBJ databases">
        <authorList>
            <person name="Varghese N."/>
            <person name="Submissions S."/>
        </authorList>
    </citation>
    <scope>NUCLEOTIDE SEQUENCE [LARGE SCALE GENOMIC DNA]</scope>
    <source>
        <strain evidence="2">DSM 29430</strain>
    </source>
</reference>
<protein>
    <submittedName>
        <fullName evidence="1">Uncharacterized protein</fullName>
    </submittedName>
</protein>
<dbReference type="STRING" id="633194.SAMN05421759_101218"/>